<dbReference type="AlphaFoldDB" id="A0A4U5N3C6"/>
<reference evidence="1 2" key="1">
    <citation type="journal article" date="2015" name="Genome Biol.">
        <title>Comparative genomics of Steinernema reveals deeply conserved gene regulatory networks.</title>
        <authorList>
            <person name="Dillman A.R."/>
            <person name="Macchietto M."/>
            <person name="Porter C.F."/>
            <person name="Rogers A."/>
            <person name="Williams B."/>
            <person name="Antoshechkin I."/>
            <person name="Lee M.M."/>
            <person name="Goodwin Z."/>
            <person name="Lu X."/>
            <person name="Lewis E.E."/>
            <person name="Goodrich-Blair H."/>
            <person name="Stock S.P."/>
            <person name="Adams B.J."/>
            <person name="Sternberg P.W."/>
            <person name="Mortazavi A."/>
        </authorList>
    </citation>
    <scope>NUCLEOTIDE SEQUENCE [LARGE SCALE GENOMIC DNA]</scope>
    <source>
        <strain evidence="1 2">ALL</strain>
    </source>
</reference>
<gene>
    <name evidence="1" type="ORF">L596_018001</name>
</gene>
<proteinExistence type="predicted"/>
<organism evidence="1 2">
    <name type="scientific">Steinernema carpocapsae</name>
    <name type="common">Entomopathogenic nematode</name>
    <dbReference type="NCBI Taxonomy" id="34508"/>
    <lineage>
        <taxon>Eukaryota</taxon>
        <taxon>Metazoa</taxon>
        <taxon>Ecdysozoa</taxon>
        <taxon>Nematoda</taxon>
        <taxon>Chromadorea</taxon>
        <taxon>Rhabditida</taxon>
        <taxon>Tylenchina</taxon>
        <taxon>Panagrolaimomorpha</taxon>
        <taxon>Strongyloidoidea</taxon>
        <taxon>Steinernematidae</taxon>
        <taxon>Steinernema</taxon>
    </lineage>
</organism>
<protein>
    <submittedName>
        <fullName evidence="1">Uncharacterized protein</fullName>
    </submittedName>
</protein>
<reference evidence="1 2" key="2">
    <citation type="journal article" date="2019" name="G3 (Bethesda)">
        <title>Hybrid Assembly of the Genome of the Entomopathogenic Nematode Steinernema carpocapsae Identifies the X-Chromosome.</title>
        <authorList>
            <person name="Serra L."/>
            <person name="Macchietto M."/>
            <person name="Macias-Munoz A."/>
            <person name="McGill C.J."/>
            <person name="Rodriguez I.M."/>
            <person name="Rodriguez B."/>
            <person name="Murad R."/>
            <person name="Mortazavi A."/>
        </authorList>
    </citation>
    <scope>NUCLEOTIDE SEQUENCE [LARGE SCALE GENOMIC DNA]</scope>
    <source>
        <strain evidence="1 2">ALL</strain>
    </source>
</reference>
<dbReference type="Proteomes" id="UP000298663">
    <property type="component" value="Unassembled WGS sequence"/>
</dbReference>
<name>A0A4U5N3C6_STECR</name>
<comment type="caution">
    <text evidence="1">The sequence shown here is derived from an EMBL/GenBank/DDBJ whole genome shotgun (WGS) entry which is preliminary data.</text>
</comment>
<evidence type="ECO:0000313" key="1">
    <source>
        <dbReference type="EMBL" id="TKR76939.1"/>
    </source>
</evidence>
<dbReference type="EMBL" id="AZBU02000005">
    <property type="protein sequence ID" value="TKR76939.1"/>
    <property type="molecule type" value="Genomic_DNA"/>
</dbReference>
<accession>A0A4U5N3C6</accession>
<keyword evidence="2" id="KW-1185">Reference proteome</keyword>
<sequence>MASYTYIFKLSFATDDFTEERRTFTFQSQSINGFEWYIYVDKDREVDSKFNYGGYLTCSRFENNKATVYASSETVNHD</sequence>
<evidence type="ECO:0000313" key="2">
    <source>
        <dbReference type="Proteomes" id="UP000298663"/>
    </source>
</evidence>